<evidence type="ECO:0000313" key="2">
    <source>
        <dbReference type="EMBL" id="MQT89629.1"/>
    </source>
</evidence>
<dbReference type="RefSeq" id="WP_153328255.1">
    <property type="nucleotide sequence ID" value="NZ_JBQQFY010000050.1"/>
</dbReference>
<evidence type="ECO:0000313" key="4">
    <source>
        <dbReference type="Proteomes" id="UP000489190"/>
    </source>
</evidence>
<organism evidence="2 4">
    <name type="scientific">Pseudomonas helleri</name>
    <dbReference type="NCBI Taxonomy" id="1608996"/>
    <lineage>
        <taxon>Bacteria</taxon>
        <taxon>Pseudomonadati</taxon>
        <taxon>Pseudomonadota</taxon>
        <taxon>Gammaproteobacteria</taxon>
        <taxon>Pseudomonadales</taxon>
        <taxon>Pseudomonadaceae</taxon>
        <taxon>Pseudomonas</taxon>
    </lineage>
</organism>
<sequence>MTDAKYDPITIQRPPHVVAVLAEWARADAKAMHPDTDRQVAKEAREEREGLANAFTRGAVHALPAFSAEGDLADALNERDAAYEAFRVDNAE</sequence>
<accession>A0A7X2C3K4</accession>
<comment type="caution">
    <text evidence="2">The sequence shown here is derived from an EMBL/GenBank/DDBJ whole genome shotgun (WGS) entry which is preliminary data.</text>
</comment>
<name>A0A7X2C3K4_9PSED</name>
<reference evidence="3 4" key="1">
    <citation type="submission" date="2019-10" db="EMBL/GenBank/DDBJ databases">
        <title>Evaluation of single-gene subtyping targets for Pseudomonas.</title>
        <authorList>
            <person name="Reichler S.J."/>
            <person name="Orsi R.H."/>
            <person name="Wiedmann M."/>
            <person name="Martin N.H."/>
            <person name="Murphy S.I."/>
        </authorList>
    </citation>
    <scope>NUCLEOTIDE SEQUENCE [LARGE SCALE GENOMIC DNA]</scope>
    <source>
        <strain evidence="1 3">FSL R10-2932</strain>
        <strain evidence="2 4">FSL R10-3254</strain>
    </source>
</reference>
<evidence type="ECO:0000313" key="3">
    <source>
        <dbReference type="Proteomes" id="UP000447574"/>
    </source>
</evidence>
<gene>
    <name evidence="1" type="ORF">GHO37_11630</name>
    <name evidence="2" type="ORF">GHO39_10850</name>
</gene>
<proteinExistence type="predicted"/>
<protein>
    <submittedName>
        <fullName evidence="2">Uncharacterized protein</fullName>
    </submittedName>
</protein>
<dbReference type="Proteomes" id="UP000489190">
    <property type="component" value="Unassembled WGS sequence"/>
</dbReference>
<dbReference type="AlphaFoldDB" id="A0A7X2C3K4"/>
<dbReference type="Proteomes" id="UP000447574">
    <property type="component" value="Unassembled WGS sequence"/>
</dbReference>
<dbReference type="EMBL" id="WIWI01000025">
    <property type="protein sequence ID" value="MQT89629.1"/>
    <property type="molecule type" value="Genomic_DNA"/>
</dbReference>
<dbReference type="EMBL" id="WIWF01000036">
    <property type="protein sequence ID" value="MQT74950.1"/>
    <property type="molecule type" value="Genomic_DNA"/>
</dbReference>
<evidence type="ECO:0000313" key="1">
    <source>
        <dbReference type="EMBL" id="MQT74950.1"/>
    </source>
</evidence>